<reference evidence="1 2" key="1">
    <citation type="submission" date="2019-11" db="EMBL/GenBank/DDBJ databases">
        <title>Complete genome sequence of Corynebacterium kalinowskii 1959, a novel Corynebacterium species isolated from soil of a small paddock in Vilsendorf, Germany.</title>
        <authorList>
            <person name="Schaffert L."/>
            <person name="Ruwe M."/>
            <person name="Milse J."/>
            <person name="Hanuschka K."/>
            <person name="Ortseifen V."/>
            <person name="Droste J."/>
            <person name="Brandt D."/>
            <person name="Schlueter L."/>
            <person name="Kutter Y."/>
            <person name="Vinke S."/>
            <person name="Viehoefer P."/>
            <person name="Jacob L."/>
            <person name="Luebke N.-C."/>
            <person name="Schulte-Berndt E."/>
            <person name="Hain C."/>
            <person name="Linder M."/>
            <person name="Schmidt P."/>
            <person name="Wollenschlaeger L."/>
            <person name="Luttermann T."/>
            <person name="Thieme E."/>
            <person name="Hassa J."/>
            <person name="Haak M."/>
            <person name="Wittchen M."/>
            <person name="Mentz A."/>
            <person name="Persicke M."/>
            <person name="Busche T."/>
            <person name="Ruckert C."/>
        </authorList>
    </citation>
    <scope>NUCLEOTIDE SEQUENCE [LARGE SCALE GENOMIC DNA]</scope>
    <source>
        <strain evidence="1 2">2039</strain>
    </source>
</reference>
<accession>A0A6B8W7D8</accession>
<evidence type="ECO:0000313" key="2">
    <source>
        <dbReference type="Proteomes" id="UP000424462"/>
    </source>
</evidence>
<dbReference type="AlphaFoldDB" id="A0A6B8W7D8"/>
<name>A0A6B8W7D8_9CORY</name>
<proteinExistence type="predicted"/>
<gene>
    <name evidence="1" type="ORF">COCCU_04240</name>
</gene>
<organism evidence="1 2">
    <name type="scientific">Corynebacterium occultum</name>
    <dbReference type="NCBI Taxonomy" id="2675219"/>
    <lineage>
        <taxon>Bacteria</taxon>
        <taxon>Bacillati</taxon>
        <taxon>Actinomycetota</taxon>
        <taxon>Actinomycetes</taxon>
        <taxon>Mycobacteriales</taxon>
        <taxon>Corynebacteriaceae</taxon>
        <taxon>Corynebacterium</taxon>
    </lineage>
</organism>
<keyword evidence="2" id="KW-1185">Reference proteome</keyword>
<sequence>MQLPHPSTLSEVIADGAIVQADISARIGHVDQVKLVRGTEQEVQVALLCQGRNPSYHQGRIVAEIREDRWQWRESTTDFDLPELQGEQEASEHLIAAARTLHGNAPVLLAPDRNGVTWVVALQGEFRQQAPREALITGLAALPAEIDLQRALLGFAAARGLGVRIREEQVSFSDGTTLLLADGRVTRILGGLSLAEIRADAHYLSIEHQLLLEGTLPQANSTFNDSGVMLHSATGASIQTQADVIATVEGNTWTWAWADPSLPSPRAMELHRFGIDNGIPELFTPSLPLEMARESQLWVVAKPVLHRWVHTTIPQGRGYAVLLIDAPELRLPDASFNAAQATLAHELPTGLDPQRARRAYAQARGLSLQGEWIEVAGQLL</sequence>
<dbReference type="InterPro" id="IPR049249">
    <property type="entry name" value="DUF6882"/>
</dbReference>
<protein>
    <submittedName>
        <fullName evidence="1">Uncharacterized protein</fullName>
    </submittedName>
</protein>
<dbReference type="KEGG" id="cok:COCCU_04240"/>
<dbReference type="EMBL" id="CP046455">
    <property type="protein sequence ID" value="QGU06796.1"/>
    <property type="molecule type" value="Genomic_DNA"/>
</dbReference>
<dbReference type="Proteomes" id="UP000424462">
    <property type="component" value="Chromosome"/>
</dbReference>
<dbReference type="RefSeq" id="WP_156230372.1">
    <property type="nucleotide sequence ID" value="NZ_CP046455.1"/>
</dbReference>
<dbReference type="Pfam" id="PF21813">
    <property type="entry name" value="DUF6882"/>
    <property type="match status" value="1"/>
</dbReference>
<evidence type="ECO:0000313" key="1">
    <source>
        <dbReference type="EMBL" id="QGU06796.1"/>
    </source>
</evidence>